<dbReference type="EMBL" id="AMFJ01021663">
    <property type="protein sequence ID" value="EKD65875.1"/>
    <property type="molecule type" value="Genomic_DNA"/>
</dbReference>
<evidence type="ECO:0000313" key="2">
    <source>
        <dbReference type="EMBL" id="EKD65875.1"/>
    </source>
</evidence>
<organism evidence="2">
    <name type="scientific">uncultured bacterium</name>
    <name type="common">gcode 4</name>
    <dbReference type="NCBI Taxonomy" id="1234023"/>
    <lineage>
        <taxon>Bacteria</taxon>
        <taxon>environmental samples</taxon>
    </lineage>
</organism>
<comment type="caution">
    <text evidence="2">The sequence shown here is derived from an EMBL/GenBank/DDBJ whole genome shotgun (WGS) entry which is preliminary data.</text>
</comment>
<name>K2ACY0_9BACT</name>
<reference evidence="2" key="1">
    <citation type="journal article" date="2012" name="Science">
        <title>Fermentation, hydrogen, and sulfur metabolism in multiple uncultivated bacterial phyla.</title>
        <authorList>
            <person name="Wrighton K.C."/>
            <person name="Thomas B.C."/>
            <person name="Sharon I."/>
            <person name="Miller C.S."/>
            <person name="Castelle C.J."/>
            <person name="VerBerkmoes N.C."/>
            <person name="Wilkins M.J."/>
            <person name="Hettich R.L."/>
            <person name="Lipton M.S."/>
            <person name="Williams K.H."/>
            <person name="Long P.E."/>
            <person name="Banfield J.F."/>
        </authorList>
    </citation>
    <scope>NUCLEOTIDE SEQUENCE [LARGE SCALE GENOMIC DNA]</scope>
</reference>
<accession>K2ACY0</accession>
<protein>
    <submittedName>
        <fullName evidence="2">Uncharacterized protein</fullName>
    </submittedName>
</protein>
<proteinExistence type="predicted"/>
<gene>
    <name evidence="2" type="ORF">ACD_49C00077G0003</name>
</gene>
<dbReference type="AlphaFoldDB" id="K2ACY0"/>
<keyword evidence="1" id="KW-0812">Transmembrane</keyword>
<keyword evidence="1" id="KW-1133">Transmembrane helix</keyword>
<feature type="transmembrane region" description="Helical" evidence="1">
    <location>
        <begin position="28"/>
        <end position="56"/>
    </location>
</feature>
<evidence type="ECO:0000256" key="1">
    <source>
        <dbReference type="SAM" id="Phobius"/>
    </source>
</evidence>
<sequence length="101" mass="12215">MWLTFDFIYDFTRLNKFSFDIFSANFDLILLIILVISLVVYVALYFVAPYIYWFLLVRNDQNRTLRNKDKIKELILMKEIQQEFENEMEQAFLNAGLKKEA</sequence>
<keyword evidence="1" id="KW-0472">Membrane</keyword>